<comment type="subcellular location">
    <subcellularLocation>
        <location evidence="1">Cell membrane</location>
        <topology evidence="1">Multi-pass membrane protein</topology>
    </subcellularLocation>
</comment>
<sequence>MRWSTSVAGDRVLRLPAGLQIRQRDIRVALALIGVLAALVLLALGTGSISVPLDVFWGGALSPDQHYALYDIRIPRIVVGFTAGYSVALSGAILQSVTRNALADPGVLGLSQGAIVSVMLVLVLAPSAPQWQVFLCALAGGCGVALVLFMLTGRERGNSLALLLMGIAVESVLSSVSGVLLLYMPPEVSQSLSEWMLGTLFQASPRNMFWMLPLFLACFVGVLWAGPPTRALELGDELAQSIGEEVGRSRPRLLLFAVVCNTAAVAVVGPLTLLGVMAPHLVAFMAAAGARARLYLSALTGGVMVVLADTVSRGIAHDRGLPIGVIIILTGVPLAVILMRRHHVA</sequence>
<evidence type="ECO:0000256" key="2">
    <source>
        <dbReference type="ARBA" id="ARBA00007935"/>
    </source>
</evidence>
<dbReference type="PANTHER" id="PTHR30472:SF25">
    <property type="entry name" value="ABC TRANSPORTER PERMEASE PROTEIN MJ0876-RELATED"/>
    <property type="match status" value="1"/>
</dbReference>
<gene>
    <name evidence="9" type="ORF">EHV23_13845</name>
</gene>
<proteinExistence type="inferred from homology"/>
<evidence type="ECO:0000313" key="10">
    <source>
        <dbReference type="Proteomes" id="UP000270261"/>
    </source>
</evidence>
<dbReference type="PANTHER" id="PTHR30472">
    <property type="entry name" value="FERRIC ENTEROBACTIN TRANSPORT SYSTEM PERMEASE PROTEIN"/>
    <property type="match status" value="1"/>
</dbReference>
<feature type="transmembrane region" description="Helical" evidence="8">
    <location>
        <begin position="73"/>
        <end position="94"/>
    </location>
</feature>
<keyword evidence="10" id="KW-1185">Reference proteome</keyword>
<dbReference type="Pfam" id="PF01032">
    <property type="entry name" value="FecCD"/>
    <property type="match status" value="1"/>
</dbReference>
<keyword evidence="4" id="KW-1003">Cell membrane</keyword>
<evidence type="ECO:0000256" key="1">
    <source>
        <dbReference type="ARBA" id="ARBA00004651"/>
    </source>
</evidence>
<dbReference type="GO" id="GO:0022857">
    <property type="term" value="F:transmembrane transporter activity"/>
    <property type="evidence" value="ECO:0007669"/>
    <property type="project" value="InterPro"/>
</dbReference>
<dbReference type="OrthoDB" id="9782305at2"/>
<reference evidence="9 10" key="1">
    <citation type="submission" date="2018-11" db="EMBL/GenBank/DDBJ databases">
        <title>Genome sequencing of Lautropia sp. KCOM 2505 (= ChDC F240).</title>
        <authorList>
            <person name="Kook J.-K."/>
            <person name="Park S.-N."/>
            <person name="Lim Y.K."/>
        </authorList>
    </citation>
    <scope>NUCLEOTIDE SEQUENCE [LARGE SCALE GENOMIC DNA]</scope>
    <source>
        <strain evidence="9 10">KCOM 2505</strain>
    </source>
</reference>
<feature type="transmembrane region" description="Helical" evidence="8">
    <location>
        <begin position="282"/>
        <end position="308"/>
    </location>
</feature>
<dbReference type="CDD" id="cd06550">
    <property type="entry name" value="TM_ABC_iron-siderophores_like"/>
    <property type="match status" value="1"/>
</dbReference>
<keyword evidence="7 8" id="KW-0472">Membrane</keyword>
<dbReference type="InterPro" id="IPR000522">
    <property type="entry name" value="ABC_transptr_permease_BtuC"/>
</dbReference>
<dbReference type="EMBL" id="RRUE01000002">
    <property type="protein sequence ID" value="RRN44389.1"/>
    <property type="molecule type" value="Genomic_DNA"/>
</dbReference>
<feature type="transmembrane region" description="Helical" evidence="8">
    <location>
        <begin position="160"/>
        <end position="184"/>
    </location>
</feature>
<evidence type="ECO:0000256" key="3">
    <source>
        <dbReference type="ARBA" id="ARBA00022448"/>
    </source>
</evidence>
<evidence type="ECO:0000256" key="5">
    <source>
        <dbReference type="ARBA" id="ARBA00022692"/>
    </source>
</evidence>
<feature type="transmembrane region" description="Helical" evidence="8">
    <location>
        <begin position="208"/>
        <end position="226"/>
    </location>
</feature>
<evidence type="ECO:0000256" key="4">
    <source>
        <dbReference type="ARBA" id="ARBA00022475"/>
    </source>
</evidence>
<organism evidence="9 10">
    <name type="scientific">Lautropia dentalis</name>
    <dbReference type="NCBI Taxonomy" id="2490857"/>
    <lineage>
        <taxon>Bacteria</taxon>
        <taxon>Pseudomonadati</taxon>
        <taxon>Pseudomonadota</taxon>
        <taxon>Betaproteobacteria</taxon>
        <taxon>Burkholderiales</taxon>
        <taxon>Burkholderiaceae</taxon>
        <taxon>Lautropia</taxon>
    </lineage>
</organism>
<protein>
    <submittedName>
        <fullName evidence="9">Iron ABC transporter permease</fullName>
    </submittedName>
</protein>
<name>A0A3R8LMG6_9BURK</name>
<accession>A0A3R8LMG6</accession>
<keyword evidence="6 8" id="KW-1133">Transmembrane helix</keyword>
<feature type="transmembrane region" description="Helical" evidence="8">
    <location>
        <begin position="106"/>
        <end position="125"/>
    </location>
</feature>
<comment type="similarity">
    <text evidence="2">Belongs to the binding-protein-dependent transport system permease family. FecCD subfamily.</text>
</comment>
<evidence type="ECO:0000256" key="7">
    <source>
        <dbReference type="ARBA" id="ARBA00023136"/>
    </source>
</evidence>
<feature type="transmembrane region" description="Helical" evidence="8">
    <location>
        <begin position="320"/>
        <end position="339"/>
    </location>
</feature>
<dbReference type="Gene3D" id="1.10.3470.10">
    <property type="entry name" value="ABC transporter involved in vitamin B12 uptake, BtuC"/>
    <property type="match status" value="1"/>
</dbReference>
<evidence type="ECO:0000256" key="6">
    <source>
        <dbReference type="ARBA" id="ARBA00022989"/>
    </source>
</evidence>
<dbReference type="SUPFAM" id="SSF81345">
    <property type="entry name" value="ABC transporter involved in vitamin B12 uptake, BtuC"/>
    <property type="match status" value="1"/>
</dbReference>
<dbReference type="InterPro" id="IPR037294">
    <property type="entry name" value="ABC_BtuC-like"/>
</dbReference>
<feature type="transmembrane region" description="Helical" evidence="8">
    <location>
        <begin position="253"/>
        <end position="276"/>
    </location>
</feature>
<keyword evidence="3" id="KW-0813">Transport</keyword>
<evidence type="ECO:0000313" key="9">
    <source>
        <dbReference type="EMBL" id="RRN44389.1"/>
    </source>
</evidence>
<keyword evidence="5 8" id="KW-0812">Transmembrane</keyword>
<comment type="caution">
    <text evidence="9">The sequence shown here is derived from an EMBL/GenBank/DDBJ whole genome shotgun (WGS) entry which is preliminary data.</text>
</comment>
<feature type="transmembrane region" description="Helical" evidence="8">
    <location>
        <begin position="28"/>
        <end position="53"/>
    </location>
</feature>
<evidence type="ECO:0000256" key="8">
    <source>
        <dbReference type="SAM" id="Phobius"/>
    </source>
</evidence>
<dbReference type="AlphaFoldDB" id="A0A3R8LMG6"/>
<dbReference type="GO" id="GO:0005886">
    <property type="term" value="C:plasma membrane"/>
    <property type="evidence" value="ECO:0007669"/>
    <property type="project" value="UniProtKB-SubCell"/>
</dbReference>
<feature type="transmembrane region" description="Helical" evidence="8">
    <location>
        <begin position="131"/>
        <end position="153"/>
    </location>
</feature>
<dbReference type="Proteomes" id="UP000270261">
    <property type="component" value="Unassembled WGS sequence"/>
</dbReference>